<proteinExistence type="predicted"/>
<dbReference type="SUPFAM" id="SSF69065">
    <property type="entry name" value="RNase III domain-like"/>
    <property type="match status" value="1"/>
</dbReference>
<dbReference type="AlphaFoldDB" id="A0A4P7NKP7"/>
<dbReference type="CDD" id="cd00593">
    <property type="entry name" value="RIBOc"/>
    <property type="match status" value="1"/>
</dbReference>
<evidence type="ECO:0000313" key="2">
    <source>
        <dbReference type="Proteomes" id="UP000294847"/>
    </source>
</evidence>
<dbReference type="Pfam" id="PF00636">
    <property type="entry name" value="Ribonuclease_3"/>
    <property type="match status" value="1"/>
</dbReference>
<dbReference type="Proteomes" id="UP000294847">
    <property type="component" value="Chromosome 5"/>
</dbReference>
<reference evidence="1 2" key="1">
    <citation type="journal article" date="2019" name="Mol. Biol. Evol.">
        <title>Blast fungal genomes show frequent chromosomal changes, gene gains and losses, and effector gene turnover.</title>
        <authorList>
            <person name="Gomez Luciano L.B."/>
            <person name="Jason Tsai I."/>
            <person name="Chuma I."/>
            <person name="Tosa Y."/>
            <person name="Chen Y.H."/>
            <person name="Li J.Y."/>
            <person name="Li M.Y."/>
            <person name="Jade Lu M.Y."/>
            <person name="Nakayashiki H."/>
            <person name="Li W.H."/>
        </authorList>
    </citation>
    <scope>NUCLEOTIDE SEQUENCE [LARGE SCALE GENOMIC DNA]</scope>
    <source>
        <strain evidence="1">MZ5-1-6</strain>
    </source>
</reference>
<name>A0A4P7NKP7_PYROR</name>
<accession>A0A4P7NKP7</accession>
<sequence length="401" mass="44806">MLSRWADLVLRHSAEPRRRTLENQWKKPWLHDIRRREREAKKDSMYGLPTGLESASPFSFRPSGGPRSALPPRYRVREEPTCTSRPSFELFSKDLESAPRSSFRVPGRLLSAPLPFSIHSPSNHLPLKPSIAELHHRESDISPLRYPTHELKRPYNVLGKVALLEKIINYHFDAAHVLLAIEALETTTIPYRYTNSKREMRTNQVLAIYGDVVSAAQLCEFWINNRPAHGLVPGNWSTLQMQLLGNQNLARVGKNAGLGACMINGPIGNKEVVSKKTKMIRMATTVEAILGAVHKAGGPRALRAVMERLGLLSHHLLGTRNGDDEEPVDEIGMRCVSGGKPTPKMGPNRLPSKLKTTIEVMPPTNDPRTPSISHPKSDCEGAALLQRRLAREEIEKQVSLA</sequence>
<dbReference type="GO" id="GO:0004525">
    <property type="term" value="F:ribonuclease III activity"/>
    <property type="evidence" value="ECO:0007669"/>
    <property type="project" value="InterPro"/>
</dbReference>
<dbReference type="Gene3D" id="1.10.1520.10">
    <property type="entry name" value="Ribonuclease III domain"/>
    <property type="match status" value="1"/>
</dbReference>
<organism evidence="1 2">
    <name type="scientific">Pyricularia oryzae</name>
    <name type="common">Rice blast fungus</name>
    <name type="synonym">Magnaporthe oryzae</name>
    <dbReference type="NCBI Taxonomy" id="318829"/>
    <lineage>
        <taxon>Eukaryota</taxon>
        <taxon>Fungi</taxon>
        <taxon>Dikarya</taxon>
        <taxon>Ascomycota</taxon>
        <taxon>Pezizomycotina</taxon>
        <taxon>Sordariomycetes</taxon>
        <taxon>Sordariomycetidae</taxon>
        <taxon>Magnaporthales</taxon>
        <taxon>Pyriculariaceae</taxon>
        <taxon>Pyricularia</taxon>
    </lineage>
</organism>
<dbReference type="PROSITE" id="PS50142">
    <property type="entry name" value="RNASE_3_2"/>
    <property type="match status" value="1"/>
</dbReference>
<dbReference type="InterPro" id="IPR000999">
    <property type="entry name" value="RNase_III_dom"/>
</dbReference>
<evidence type="ECO:0000313" key="1">
    <source>
        <dbReference type="EMBL" id="QBZ62632.1"/>
    </source>
</evidence>
<gene>
    <name evidence="1" type="ORF">PoMZ_11515</name>
</gene>
<dbReference type="InterPro" id="IPR036389">
    <property type="entry name" value="RNase_III_sf"/>
</dbReference>
<protein>
    <submittedName>
        <fullName evidence="1">Uncharacterized protein</fullName>
    </submittedName>
</protein>
<dbReference type="EMBL" id="CP034208">
    <property type="protein sequence ID" value="QBZ62632.1"/>
    <property type="molecule type" value="Genomic_DNA"/>
</dbReference>
<dbReference type="GO" id="GO:0006396">
    <property type="term" value="P:RNA processing"/>
    <property type="evidence" value="ECO:0007669"/>
    <property type="project" value="InterPro"/>
</dbReference>